<gene>
    <name evidence="1" type="ORF">DJ013_05080</name>
</gene>
<sequence>MESKRINANIKINGEPIPFLLSPEEEPFFREAAIKINDRLAVLHNKYGAVANFEDLLSTVAVEAMVDALQAHQNYERLRAEVNGRLEQIDSRLDG</sequence>
<dbReference type="EMBL" id="CP029480">
    <property type="protein sequence ID" value="AWV97571.1"/>
    <property type="molecule type" value="Genomic_DNA"/>
</dbReference>
<keyword evidence="2" id="KW-1185">Reference proteome</keyword>
<protein>
    <recommendedName>
        <fullName evidence="3">Cell division protein ZapA</fullName>
    </recommendedName>
</protein>
<reference evidence="1 2" key="1">
    <citation type="submission" date="2018-05" db="EMBL/GenBank/DDBJ databases">
        <title>Complete genome sequence of Arcticibacterium luteifluviistationis SM1504T, a cytophagaceae bacterium isolated from Arctic surface seawater.</title>
        <authorList>
            <person name="Li Y."/>
            <person name="Qin Q.-L."/>
        </authorList>
    </citation>
    <scope>NUCLEOTIDE SEQUENCE [LARGE SCALE GENOMIC DNA]</scope>
    <source>
        <strain evidence="1 2">SM1504</strain>
    </source>
</reference>
<dbReference type="SUPFAM" id="SSF102829">
    <property type="entry name" value="Cell division protein ZapA-like"/>
    <property type="match status" value="1"/>
</dbReference>
<name>A0A2Z4G8Q7_9BACT</name>
<dbReference type="Proteomes" id="UP000249873">
    <property type="component" value="Chromosome"/>
</dbReference>
<accession>A0A2Z4G8Q7</accession>
<dbReference type="InterPro" id="IPR036192">
    <property type="entry name" value="Cell_div_ZapA-like_sf"/>
</dbReference>
<dbReference type="AlphaFoldDB" id="A0A2Z4G8Q7"/>
<dbReference type="OrthoDB" id="1495773at2"/>
<dbReference type="Pfam" id="PF05164">
    <property type="entry name" value="ZapA"/>
    <property type="match status" value="1"/>
</dbReference>
<proteinExistence type="predicted"/>
<evidence type="ECO:0000313" key="1">
    <source>
        <dbReference type="EMBL" id="AWV97571.1"/>
    </source>
</evidence>
<evidence type="ECO:0000313" key="2">
    <source>
        <dbReference type="Proteomes" id="UP000249873"/>
    </source>
</evidence>
<evidence type="ECO:0008006" key="3">
    <source>
        <dbReference type="Google" id="ProtNLM"/>
    </source>
</evidence>
<dbReference type="InterPro" id="IPR007838">
    <property type="entry name" value="Cell_div_ZapA-like"/>
</dbReference>
<dbReference type="KEGG" id="als:DJ013_05080"/>
<dbReference type="RefSeq" id="WP_111370673.1">
    <property type="nucleotide sequence ID" value="NZ_CP029480.1"/>
</dbReference>
<organism evidence="1 2">
    <name type="scientific">Arcticibacterium luteifluviistationis</name>
    <dbReference type="NCBI Taxonomy" id="1784714"/>
    <lineage>
        <taxon>Bacteria</taxon>
        <taxon>Pseudomonadati</taxon>
        <taxon>Bacteroidota</taxon>
        <taxon>Cytophagia</taxon>
        <taxon>Cytophagales</taxon>
        <taxon>Leadbetterellaceae</taxon>
        <taxon>Arcticibacterium</taxon>
    </lineage>
</organism>